<accession>A0AA95NGK0</accession>
<dbReference type="Pfam" id="PF20043">
    <property type="entry name" value="DUF6445"/>
    <property type="match status" value="1"/>
</dbReference>
<keyword evidence="2" id="KW-1185">Reference proteome</keyword>
<reference evidence="1" key="1">
    <citation type="submission" date="2023-01" db="EMBL/GenBank/DDBJ databases">
        <title>Whole genome sequence of Paucibacter sp. S2-9 isolated from pond sediment.</title>
        <authorList>
            <person name="Jung J.Y."/>
        </authorList>
    </citation>
    <scope>NUCLEOTIDE SEQUENCE</scope>
    <source>
        <strain evidence="1">S2-9</strain>
    </source>
</reference>
<name>A0AA95NGK0_9BURK</name>
<dbReference type="EMBL" id="CP116346">
    <property type="protein sequence ID" value="WIT13959.1"/>
    <property type="molecule type" value="Genomic_DNA"/>
</dbReference>
<gene>
    <name evidence="1" type="ORF">PFX98_10125</name>
</gene>
<organism evidence="1 2">
    <name type="scientific">Paucibacter sediminis</name>
    <dbReference type="NCBI Taxonomy" id="3019553"/>
    <lineage>
        <taxon>Bacteria</taxon>
        <taxon>Pseudomonadati</taxon>
        <taxon>Pseudomonadota</taxon>
        <taxon>Betaproteobacteria</taxon>
        <taxon>Burkholderiales</taxon>
        <taxon>Sphaerotilaceae</taxon>
        <taxon>Roseateles</taxon>
    </lineage>
</organism>
<proteinExistence type="predicted"/>
<protein>
    <submittedName>
        <fullName evidence="1">DUF6445 family protein</fullName>
    </submittedName>
</protein>
<dbReference type="InterPro" id="IPR045617">
    <property type="entry name" value="DUF6445"/>
</dbReference>
<sequence>MSQRFAVRMPPDVRSVRIGDHEVVFIDDFLEDPDALHAQALEQRFQPYPGVREHKGYPGVRAEAPGDYTHHLVALVEPLIRINFGVPEALPLRKSMCAFSLITAAPGQLGPLQRTPHFDASTPHHMAVLLYLCGEQHGGTGFYRHKATGIQRVTPDNRDRYLDAYQQELARRPPRPRYFADSDEHFELLGMMPARRNRLVVYPGSLLHSACINPAISLSDDPRSGRLTVNSFFDFGLIPAPM</sequence>
<dbReference type="AlphaFoldDB" id="A0AA95NGK0"/>
<evidence type="ECO:0000313" key="1">
    <source>
        <dbReference type="EMBL" id="WIT13959.1"/>
    </source>
</evidence>
<dbReference type="RefSeq" id="WP_285235079.1">
    <property type="nucleotide sequence ID" value="NZ_CP116346.1"/>
</dbReference>
<evidence type="ECO:0000313" key="2">
    <source>
        <dbReference type="Proteomes" id="UP001177769"/>
    </source>
</evidence>
<dbReference type="Proteomes" id="UP001177769">
    <property type="component" value="Chromosome"/>
</dbReference>
<dbReference type="KEGG" id="pais:PFX98_10125"/>